<accession>A0ABC8RQJ9</accession>
<proteinExistence type="predicted"/>
<protein>
    <submittedName>
        <fullName evidence="1">Uncharacterized protein</fullName>
    </submittedName>
</protein>
<dbReference type="Proteomes" id="UP001642360">
    <property type="component" value="Unassembled WGS sequence"/>
</dbReference>
<name>A0ABC8RQJ9_9AQUA</name>
<reference evidence="1 2" key="1">
    <citation type="submission" date="2024-02" db="EMBL/GenBank/DDBJ databases">
        <authorList>
            <person name="Vignale AGUSTIN F."/>
            <person name="Sosa J E."/>
            <person name="Modenutti C."/>
        </authorList>
    </citation>
    <scope>NUCLEOTIDE SEQUENCE [LARGE SCALE GENOMIC DNA]</scope>
</reference>
<dbReference type="EMBL" id="CAUOFW020001658">
    <property type="protein sequence ID" value="CAK9147239.1"/>
    <property type="molecule type" value="Genomic_DNA"/>
</dbReference>
<evidence type="ECO:0000313" key="2">
    <source>
        <dbReference type="Proteomes" id="UP001642360"/>
    </source>
</evidence>
<evidence type="ECO:0000313" key="1">
    <source>
        <dbReference type="EMBL" id="CAK9147239.1"/>
    </source>
</evidence>
<dbReference type="AlphaFoldDB" id="A0ABC8RQJ9"/>
<sequence>MHDRSNLQYHTKGLWRSNYGYSTQSCAHRAVGRSTGTSTLNKSSIGENELIDLSDVSSEQVSHLPSK</sequence>
<keyword evidence="2" id="KW-1185">Reference proteome</keyword>
<comment type="caution">
    <text evidence="1">The sequence shown here is derived from an EMBL/GenBank/DDBJ whole genome shotgun (WGS) entry which is preliminary data.</text>
</comment>
<organism evidence="1 2">
    <name type="scientific">Ilex paraguariensis</name>
    <name type="common">yerba mate</name>
    <dbReference type="NCBI Taxonomy" id="185542"/>
    <lineage>
        <taxon>Eukaryota</taxon>
        <taxon>Viridiplantae</taxon>
        <taxon>Streptophyta</taxon>
        <taxon>Embryophyta</taxon>
        <taxon>Tracheophyta</taxon>
        <taxon>Spermatophyta</taxon>
        <taxon>Magnoliopsida</taxon>
        <taxon>eudicotyledons</taxon>
        <taxon>Gunneridae</taxon>
        <taxon>Pentapetalae</taxon>
        <taxon>asterids</taxon>
        <taxon>campanulids</taxon>
        <taxon>Aquifoliales</taxon>
        <taxon>Aquifoliaceae</taxon>
        <taxon>Ilex</taxon>
    </lineage>
</organism>
<gene>
    <name evidence="1" type="ORF">ILEXP_LOCUS15123</name>
</gene>